<name>A0A2W5UQN4_CERSP</name>
<keyword evidence="1" id="KW-0812">Transmembrane</keyword>
<proteinExistence type="predicted"/>
<dbReference type="Gene3D" id="1.20.210.10">
    <property type="entry name" value="Cytochrome c oxidase-like, subunit I domain"/>
    <property type="match status" value="1"/>
</dbReference>
<organism evidence="2 3">
    <name type="scientific">Cereibacter sphaeroides</name>
    <name type="common">Rhodobacter sphaeroides</name>
    <dbReference type="NCBI Taxonomy" id="1063"/>
    <lineage>
        <taxon>Bacteria</taxon>
        <taxon>Pseudomonadati</taxon>
        <taxon>Pseudomonadota</taxon>
        <taxon>Alphaproteobacteria</taxon>
        <taxon>Rhodobacterales</taxon>
        <taxon>Paracoccaceae</taxon>
        <taxon>Cereibacter</taxon>
    </lineage>
</organism>
<keyword evidence="1" id="KW-0472">Membrane</keyword>
<dbReference type="SUPFAM" id="SSF81442">
    <property type="entry name" value="Cytochrome c oxidase subunit I-like"/>
    <property type="match status" value="1"/>
</dbReference>
<accession>A0A2W5UQN4</accession>
<feature type="transmembrane region" description="Helical" evidence="1">
    <location>
        <begin position="38"/>
        <end position="58"/>
    </location>
</feature>
<keyword evidence="1" id="KW-1133">Transmembrane helix</keyword>
<reference evidence="2 3" key="1">
    <citation type="submission" date="2017-08" db="EMBL/GenBank/DDBJ databases">
        <title>Infants hospitalized years apart are colonized by the same room-sourced microbial strains.</title>
        <authorList>
            <person name="Brooks B."/>
            <person name="Olm M.R."/>
            <person name="Firek B.A."/>
            <person name="Baker R."/>
            <person name="Thomas B.C."/>
            <person name="Morowitz M.J."/>
            <person name="Banfield J.F."/>
        </authorList>
    </citation>
    <scope>NUCLEOTIDE SEQUENCE [LARGE SCALE GENOMIC DNA]</scope>
    <source>
        <strain evidence="2">S2_003_000_R2_11</strain>
    </source>
</reference>
<evidence type="ECO:0000313" key="2">
    <source>
        <dbReference type="EMBL" id="PZR00101.1"/>
    </source>
</evidence>
<feature type="transmembrane region" description="Helical" evidence="1">
    <location>
        <begin position="7"/>
        <end position="26"/>
    </location>
</feature>
<feature type="transmembrane region" description="Helical" evidence="1">
    <location>
        <begin position="101"/>
        <end position="121"/>
    </location>
</feature>
<sequence>MNIARGFLVTAPIYLIVGFVIGGYMAGSQDHSLAPAHAHINLLGFTLMMAFGLFYAVFPAANDTRLAQVHFWLHQAGTLILSVLLVLLFSGRIAEPDMAPLAPISIIALLIGAVCFLINVIRFAR</sequence>
<evidence type="ECO:0000313" key="3">
    <source>
        <dbReference type="Proteomes" id="UP000248975"/>
    </source>
</evidence>
<feature type="transmembrane region" description="Helical" evidence="1">
    <location>
        <begin position="70"/>
        <end position="89"/>
    </location>
</feature>
<evidence type="ECO:0000256" key="1">
    <source>
        <dbReference type="SAM" id="Phobius"/>
    </source>
</evidence>
<dbReference type="InterPro" id="IPR036927">
    <property type="entry name" value="Cyt_c_oxase-like_su1_sf"/>
</dbReference>
<dbReference type="EMBL" id="QFQS01000001">
    <property type="protein sequence ID" value="PZR00101.1"/>
    <property type="molecule type" value="Genomic_DNA"/>
</dbReference>
<comment type="caution">
    <text evidence="2">The sequence shown here is derived from an EMBL/GenBank/DDBJ whole genome shotgun (WGS) entry which is preliminary data.</text>
</comment>
<evidence type="ECO:0008006" key="4">
    <source>
        <dbReference type="Google" id="ProtNLM"/>
    </source>
</evidence>
<protein>
    <recommendedName>
        <fullName evidence="4">Cytochrome-c oxidase</fullName>
    </recommendedName>
</protein>
<dbReference type="AlphaFoldDB" id="A0A2W5UQN4"/>
<dbReference type="Proteomes" id="UP000248975">
    <property type="component" value="Unassembled WGS sequence"/>
</dbReference>
<gene>
    <name evidence="2" type="ORF">DI533_05715</name>
</gene>